<feature type="domain" description="4-vinyl reductase 4VR" evidence="1">
    <location>
        <begin position="141"/>
        <end position="201"/>
    </location>
</feature>
<dbReference type="InterPro" id="IPR010523">
    <property type="entry name" value="XylR_N"/>
</dbReference>
<comment type="caution">
    <text evidence="2">The sequence shown here is derived from an EMBL/GenBank/DDBJ whole genome shotgun (WGS) entry which is preliminary data.</text>
</comment>
<name>A0A2S9YM77_9BACT</name>
<evidence type="ECO:0000259" key="1">
    <source>
        <dbReference type="SMART" id="SM00989"/>
    </source>
</evidence>
<dbReference type="Pfam" id="PF02830">
    <property type="entry name" value="V4R"/>
    <property type="match status" value="1"/>
</dbReference>
<dbReference type="Proteomes" id="UP000238823">
    <property type="component" value="Unassembled WGS sequence"/>
</dbReference>
<dbReference type="SMART" id="SM00989">
    <property type="entry name" value="V4R"/>
    <property type="match status" value="1"/>
</dbReference>
<dbReference type="Pfam" id="PF06505">
    <property type="entry name" value="XylR_N"/>
    <property type="match status" value="1"/>
</dbReference>
<dbReference type="InterPro" id="IPR024096">
    <property type="entry name" value="NO_sig/Golgi_transp_ligand-bd"/>
</dbReference>
<organism evidence="2 3">
    <name type="scientific">Enhygromyxa salina</name>
    <dbReference type="NCBI Taxonomy" id="215803"/>
    <lineage>
        <taxon>Bacteria</taxon>
        <taxon>Pseudomonadati</taxon>
        <taxon>Myxococcota</taxon>
        <taxon>Polyangia</taxon>
        <taxon>Nannocystales</taxon>
        <taxon>Nannocystaceae</taxon>
        <taxon>Enhygromyxa</taxon>
    </lineage>
</organism>
<gene>
    <name evidence="2" type="ORF">ENSA7_41150</name>
</gene>
<dbReference type="Gene3D" id="3.30.1380.20">
    <property type="entry name" value="Trafficking protein particle complex subunit 3"/>
    <property type="match status" value="1"/>
</dbReference>
<dbReference type="InterPro" id="IPR004096">
    <property type="entry name" value="V4R"/>
</dbReference>
<protein>
    <submittedName>
        <fullName evidence="2">V4R domain protein</fullName>
    </submittedName>
</protein>
<dbReference type="OrthoDB" id="5504346at2"/>
<sequence>MENSTTVVKCPEPLAPLFAQAEQIMQGFFTDLERVPERGQIHIQGVRYMLMRTDSMAIELQEELRKTFGETGARQIRYKLAKACGIRDAKLFAERLEIEDPTMRMALGPVHFAHVGWANVNIFEDSAPQPNEDFFLAYDHPYSFEAASYLENEIVSTHPVCHMNAGYSAGWGEASFDIDLKAEELTCRAKGDAQCIFVMAHPRNFERLRDEFARARGLI</sequence>
<dbReference type="EMBL" id="PVNL01000080">
    <property type="protein sequence ID" value="PRQ06197.1"/>
    <property type="molecule type" value="Genomic_DNA"/>
</dbReference>
<accession>A0A2S9YM77</accession>
<dbReference type="AlphaFoldDB" id="A0A2S9YM77"/>
<evidence type="ECO:0000313" key="3">
    <source>
        <dbReference type="Proteomes" id="UP000238823"/>
    </source>
</evidence>
<reference evidence="2 3" key="1">
    <citation type="submission" date="2018-03" db="EMBL/GenBank/DDBJ databases">
        <title>Draft Genome Sequences of the Obligatory Marine Myxobacteria Enhygromyxa salina SWB007.</title>
        <authorList>
            <person name="Poehlein A."/>
            <person name="Moghaddam J.A."/>
            <person name="Harms H."/>
            <person name="Alanjari M."/>
            <person name="Koenig G.M."/>
            <person name="Daniel R."/>
            <person name="Schaeberle T.F."/>
        </authorList>
    </citation>
    <scope>NUCLEOTIDE SEQUENCE [LARGE SCALE GENOMIC DNA]</scope>
    <source>
        <strain evidence="2 3">SWB007</strain>
    </source>
</reference>
<dbReference type="RefSeq" id="WP_106091067.1">
    <property type="nucleotide sequence ID" value="NZ_PVNL01000080.1"/>
</dbReference>
<evidence type="ECO:0000313" key="2">
    <source>
        <dbReference type="EMBL" id="PRQ06197.1"/>
    </source>
</evidence>
<dbReference type="SUPFAM" id="SSF111126">
    <property type="entry name" value="Ligand-binding domain in the NO signalling and Golgi transport"/>
    <property type="match status" value="1"/>
</dbReference>
<proteinExistence type="predicted"/>